<comment type="caution">
    <text evidence="9">The sequence shown here is derived from an EMBL/GenBank/DDBJ whole genome shotgun (WGS) entry which is preliminary data.</text>
</comment>
<name>A0A2W5T6W2_9BACT</name>
<dbReference type="EMBL" id="QFQP01000027">
    <property type="protein sequence ID" value="PZR08026.1"/>
    <property type="molecule type" value="Genomic_DNA"/>
</dbReference>
<dbReference type="AlphaFoldDB" id="A0A2W5T6W2"/>
<dbReference type="CDD" id="cd07185">
    <property type="entry name" value="OmpA_C-like"/>
    <property type="match status" value="1"/>
</dbReference>
<accession>A0A2W5T6W2</accession>
<dbReference type="InterPro" id="IPR006665">
    <property type="entry name" value="OmpA-like"/>
</dbReference>
<dbReference type="PRINTS" id="PR01021">
    <property type="entry name" value="OMPADOMAIN"/>
</dbReference>
<dbReference type="InterPro" id="IPR006664">
    <property type="entry name" value="OMP_bac"/>
</dbReference>
<sequence length="313" mass="33867">MRNHVMKTKLIASLSAAFILGAGCATVEPPKELVSARAQYEAAMKSPTAQQNPAGLYDAKKALDVANEAYGEDPEGEETRDFAYLALRKVELANAKASSELAVAQKNKLVNSRMKQTEQSLAETQKQLEQSKLAMKDNERMTAEEIRKRDEALAKTSEELEKERQARAEAEKKAQSVADELARVASTKREARGIVLTLSGAVLFTSNQATLLAGARTKLDEVAVALQKAESSGFVVEGHTDSVGGEASNQALSERRAQAVRDYLVSKGVPPEDITSVGYGKQRPIADNTSAEGRANNRRVEIVIKPPNTVTAR</sequence>
<evidence type="ECO:0000313" key="9">
    <source>
        <dbReference type="EMBL" id="PZR08026.1"/>
    </source>
</evidence>
<proteinExistence type="predicted"/>
<evidence type="ECO:0000259" key="8">
    <source>
        <dbReference type="PROSITE" id="PS51123"/>
    </source>
</evidence>
<evidence type="ECO:0000256" key="6">
    <source>
        <dbReference type="SAM" id="MobiDB-lite"/>
    </source>
</evidence>
<evidence type="ECO:0000313" key="10">
    <source>
        <dbReference type="Proteomes" id="UP000249061"/>
    </source>
</evidence>
<gene>
    <name evidence="9" type="ORF">DI536_25660</name>
</gene>
<evidence type="ECO:0000256" key="7">
    <source>
        <dbReference type="SAM" id="SignalP"/>
    </source>
</evidence>
<feature type="coiled-coil region" evidence="5">
    <location>
        <begin position="87"/>
        <end position="180"/>
    </location>
</feature>
<dbReference type="Proteomes" id="UP000249061">
    <property type="component" value="Unassembled WGS sequence"/>
</dbReference>
<dbReference type="SUPFAM" id="SSF103088">
    <property type="entry name" value="OmpA-like"/>
    <property type="match status" value="1"/>
</dbReference>
<keyword evidence="7" id="KW-0732">Signal</keyword>
<evidence type="ECO:0000256" key="4">
    <source>
        <dbReference type="PROSITE-ProRule" id="PRU00473"/>
    </source>
</evidence>
<feature type="signal peptide" evidence="7">
    <location>
        <begin position="1"/>
        <end position="27"/>
    </location>
</feature>
<feature type="domain" description="OmpA-like" evidence="8">
    <location>
        <begin position="191"/>
        <end position="308"/>
    </location>
</feature>
<dbReference type="Pfam" id="PF00691">
    <property type="entry name" value="OmpA"/>
    <property type="match status" value="1"/>
</dbReference>
<dbReference type="PANTHER" id="PTHR30329:SF21">
    <property type="entry name" value="LIPOPROTEIN YIAD-RELATED"/>
    <property type="match status" value="1"/>
</dbReference>
<evidence type="ECO:0000256" key="5">
    <source>
        <dbReference type="SAM" id="Coils"/>
    </source>
</evidence>
<keyword evidence="5" id="KW-0175">Coiled coil</keyword>
<dbReference type="GO" id="GO:0009279">
    <property type="term" value="C:cell outer membrane"/>
    <property type="evidence" value="ECO:0007669"/>
    <property type="project" value="UniProtKB-SubCell"/>
</dbReference>
<dbReference type="InterPro" id="IPR050330">
    <property type="entry name" value="Bact_OuterMem_StrucFunc"/>
</dbReference>
<reference evidence="9 10" key="1">
    <citation type="submission" date="2017-08" db="EMBL/GenBank/DDBJ databases">
        <title>Infants hospitalized years apart are colonized by the same room-sourced microbial strains.</title>
        <authorList>
            <person name="Brooks B."/>
            <person name="Olm M.R."/>
            <person name="Firek B.A."/>
            <person name="Baker R."/>
            <person name="Thomas B.C."/>
            <person name="Morowitz M.J."/>
            <person name="Banfield J.F."/>
        </authorList>
    </citation>
    <scope>NUCLEOTIDE SEQUENCE [LARGE SCALE GENOMIC DNA]</scope>
    <source>
        <strain evidence="9">S2_003_000_R2_14</strain>
    </source>
</reference>
<dbReference type="Pfam" id="PF14346">
    <property type="entry name" value="DUF4398"/>
    <property type="match status" value="1"/>
</dbReference>
<dbReference type="PANTHER" id="PTHR30329">
    <property type="entry name" value="STATOR ELEMENT OF FLAGELLAR MOTOR COMPLEX"/>
    <property type="match status" value="1"/>
</dbReference>
<dbReference type="InterPro" id="IPR036737">
    <property type="entry name" value="OmpA-like_sf"/>
</dbReference>
<keyword evidence="2 4" id="KW-0472">Membrane</keyword>
<comment type="subcellular location">
    <subcellularLocation>
        <location evidence="1">Cell outer membrane</location>
    </subcellularLocation>
</comment>
<keyword evidence="3" id="KW-0998">Cell outer membrane</keyword>
<protein>
    <recommendedName>
        <fullName evidence="8">OmpA-like domain-containing protein</fullName>
    </recommendedName>
</protein>
<dbReference type="Gene3D" id="3.30.1330.60">
    <property type="entry name" value="OmpA-like domain"/>
    <property type="match status" value="1"/>
</dbReference>
<dbReference type="InterPro" id="IPR025511">
    <property type="entry name" value="DUF4398"/>
</dbReference>
<dbReference type="PROSITE" id="PS51123">
    <property type="entry name" value="OMPA_2"/>
    <property type="match status" value="1"/>
</dbReference>
<evidence type="ECO:0000256" key="2">
    <source>
        <dbReference type="ARBA" id="ARBA00023136"/>
    </source>
</evidence>
<evidence type="ECO:0000256" key="1">
    <source>
        <dbReference type="ARBA" id="ARBA00004442"/>
    </source>
</evidence>
<feature type="chain" id="PRO_5015865089" description="OmpA-like domain-containing protein" evidence="7">
    <location>
        <begin position="28"/>
        <end position="313"/>
    </location>
</feature>
<evidence type="ECO:0000256" key="3">
    <source>
        <dbReference type="ARBA" id="ARBA00023237"/>
    </source>
</evidence>
<dbReference type="PROSITE" id="PS51257">
    <property type="entry name" value="PROKAR_LIPOPROTEIN"/>
    <property type="match status" value="1"/>
</dbReference>
<feature type="region of interest" description="Disordered" evidence="6">
    <location>
        <begin position="275"/>
        <end position="294"/>
    </location>
</feature>
<organism evidence="9 10">
    <name type="scientific">Archangium gephyra</name>
    <dbReference type="NCBI Taxonomy" id="48"/>
    <lineage>
        <taxon>Bacteria</taxon>
        <taxon>Pseudomonadati</taxon>
        <taxon>Myxococcota</taxon>
        <taxon>Myxococcia</taxon>
        <taxon>Myxococcales</taxon>
        <taxon>Cystobacterineae</taxon>
        <taxon>Archangiaceae</taxon>
        <taxon>Archangium</taxon>
    </lineage>
</organism>